<proteinExistence type="predicted"/>
<keyword evidence="2" id="KW-0472">Membrane</keyword>
<comment type="caution">
    <text evidence="3">The sequence shown here is derived from an EMBL/GenBank/DDBJ whole genome shotgun (WGS) entry which is preliminary data.</text>
</comment>
<dbReference type="Proteomes" id="UP000283895">
    <property type="component" value="Unassembled WGS sequence"/>
</dbReference>
<organism evidence="3 4">
    <name type="scientific">Cytospora schulzeri</name>
    <dbReference type="NCBI Taxonomy" id="448051"/>
    <lineage>
        <taxon>Eukaryota</taxon>
        <taxon>Fungi</taxon>
        <taxon>Dikarya</taxon>
        <taxon>Ascomycota</taxon>
        <taxon>Pezizomycotina</taxon>
        <taxon>Sordariomycetes</taxon>
        <taxon>Sordariomycetidae</taxon>
        <taxon>Diaporthales</taxon>
        <taxon>Cytosporaceae</taxon>
        <taxon>Cytospora</taxon>
    </lineage>
</organism>
<dbReference type="AlphaFoldDB" id="A0A423WNI8"/>
<feature type="transmembrane region" description="Helical" evidence="2">
    <location>
        <begin position="119"/>
        <end position="147"/>
    </location>
</feature>
<evidence type="ECO:0000256" key="1">
    <source>
        <dbReference type="SAM" id="MobiDB-lite"/>
    </source>
</evidence>
<evidence type="ECO:0000313" key="3">
    <source>
        <dbReference type="EMBL" id="ROW04844.1"/>
    </source>
</evidence>
<keyword evidence="2" id="KW-0812">Transmembrane</keyword>
<feature type="transmembrane region" description="Helical" evidence="2">
    <location>
        <begin position="93"/>
        <end position="113"/>
    </location>
</feature>
<sequence>MACGASTPALLYPHSLPSGYSGSGSNSSSGATIQNGHLTRRRRRPRREVYFSMPLHRASQLIQQPGLVTFWELCVLVWALYASYRLFFPARAAWHLLAVVDVSVVCPYGQSFVGCGRELFWHVLFMLYLYLSEVVPWAILCAVVAFAGEEVMRRR</sequence>
<feature type="region of interest" description="Disordered" evidence="1">
    <location>
        <begin position="20"/>
        <end position="42"/>
    </location>
</feature>
<accession>A0A423WNI8</accession>
<keyword evidence="4" id="KW-1185">Reference proteome</keyword>
<keyword evidence="2" id="KW-1133">Transmembrane helix</keyword>
<evidence type="ECO:0000313" key="4">
    <source>
        <dbReference type="Proteomes" id="UP000283895"/>
    </source>
</evidence>
<name>A0A423WNI8_9PEZI</name>
<protein>
    <submittedName>
        <fullName evidence="3">Uncharacterized protein</fullName>
    </submittedName>
</protein>
<gene>
    <name evidence="3" type="ORF">VMCG_04825</name>
</gene>
<feature type="transmembrane region" description="Helical" evidence="2">
    <location>
        <begin position="61"/>
        <end position="81"/>
    </location>
</feature>
<reference evidence="3 4" key="1">
    <citation type="submission" date="2015-09" db="EMBL/GenBank/DDBJ databases">
        <title>Host preference determinants of Valsa canker pathogens revealed by comparative genomics.</title>
        <authorList>
            <person name="Yin Z."/>
            <person name="Huang L."/>
        </authorList>
    </citation>
    <scope>NUCLEOTIDE SEQUENCE [LARGE SCALE GENOMIC DNA]</scope>
    <source>
        <strain evidence="3 4">03-1</strain>
    </source>
</reference>
<dbReference type="EMBL" id="LKEA01000013">
    <property type="protein sequence ID" value="ROW04844.1"/>
    <property type="molecule type" value="Genomic_DNA"/>
</dbReference>
<feature type="compositionally biased region" description="Low complexity" evidence="1">
    <location>
        <begin position="20"/>
        <end position="30"/>
    </location>
</feature>
<evidence type="ECO:0000256" key="2">
    <source>
        <dbReference type="SAM" id="Phobius"/>
    </source>
</evidence>
<dbReference type="OrthoDB" id="5215922at2759"/>